<name>A0A7J7X1Z4_PIPKU</name>
<accession>A0A7J7X1Z4</accession>
<feature type="transmembrane region" description="Helical" evidence="3">
    <location>
        <begin position="20"/>
        <end position="45"/>
    </location>
</feature>
<feature type="region of interest" description="Disordered" evidence="2">
    <location>
        <begin position="47"/>
        <end position="80"/>
    </location>
</feature>
<dbReference type="EMBL" id="JACAGB010000009">
    <property type="protein sequence ID" value="KAF6343695.1"/>
    <property type="molecule type" value="Genomic_DNA"/>
</dbReference>
<dbReference type="Proteomes" id="UP000558488">
    <property type="component" value="Unassembled WGS sequence"/>
</dbReference>
<keyword evidence="3" id="KW-1133">Transmembrane helix</keyword>
<keyword evidence="5" id="KW-1185">Reference proteome</keyword>
<feature type="compositionally biased region" description="Basic residues" evidence="2">
    <location>
        <begin position="68"/>
        <end position="79"/>
    </location>
</feature>
<comment type="similarity">
    <text evidence="1">Belongs to the SPATA31 family.</text>
</comment>
<evidence type="ECO:0000313" key="4">
    <source>
        <dbReference type="EMBL" id="KAF6343695.1"/>
    </source>
</evidence>
<reference evidence="4 5" key="1">
    <citation type="journal article" date="2020" name="Nature">
        <title>Six reference-quality genomes reveal evolution of bat adaptations.</title>
        <authorList>
            <person name="Jebb D."/>
            <person name="Huang Z."/>
            <person name="Pippel M."/>
            <person name="Hughes G.M."/>
            <person name="Lavrichenko K."/>
            <person name="Devanna P."/>
            <person name="Winkler S."/>
            <person name="Jermiin L.S."/>
            <person name="Skirmuntt E.C."/>
            <person name="Katzourakis A."/>
            <person name="Burkitt-Gray L."/>
            <person name="Ray D.A."/>
            <person name="Sullivan K.A.M."/>
            <person name="Roscito J.G."/>
            <person name="Kirilenko B.M."/>
            <person name="Davalos L.M."/>
            <person name="Corthals A.P."/>
            <person name="Power M.L."/>
            <person name="Jones G."/>
            <person name="Ransome R.D."/>
            <person name="Dechmann D.K.N."/>
            <person name="Locatelli A.G."/>
            <person name="Puechmaille S.J."/>
            <person name="Fedrigo O."/>
            <person name="Jarvis E.D."/>
            <person name="Hiller M."/>
            <person name="Vernes S.C."/>
            <person name="Myers E.W."/>
            <person name="Teeling E.C."/>
        </authorList>
    </citation>
    <scope>NUCLEOTIDE SEQUENCE [LARGE SCALE GENOMIC DNA]</scope>
    <source>
        <strain evidence="4">MPipKuh1</strain>
        <tissue evidence="4">Flight muscle</tissue>
    </source>
</reference>
<comment type="caution">
    <text evidence="4">The sequence shown here is derived from an EMBL/GenBank/DDBJ whole genome shotgun (WGS) entry which is preliminary data.</text>
</comment>
<evidence type="ECO:0000313" key="5">
    <source>
        <dbReference type="Proteomes" id="UP000558488"/>
    </source>
</evidence>
<dbReference type="PANTHER" id="PTHR21859">
    <property type="entry name" value="ACROSOME-SPECIFIC PROTEIN"/>
    <property type="match status" value="1"/>
</dbReference>
<dbReference type="AlphaFoldDB" id="A0A7J7X1Z4"/>
<organism evidence="4 5">
    <name type="scientific">Pipistrellus kuhlii</name>
    <name type="common">Kuhl's pipistrelle</name>
    <dbReference type="NCBI Taxonomy" id="59472"/>
    <lineage>
        <taxon>Eukaryota</taxon>
        <taxon>Metazoa</taxon>
        <taxon>Chordata</taxon>
        <taxon>Craniata</taxon>
        <taxon>Vertebrata</taxon>
        <taxon>Euteleostomi</taxon>
        <taxon>Mammalia</taxon>
        <taxon>Eutheria</taxon>
        <taxon>Laurasiatheria</taxon>
        <taxon>Chiroptera</taxon>
        <taxon>Yangochiroptera</taxon>
        <taxon>Vespertilionidae</taxon>
        <taxon>Pipistrellus</taxon>
    </lineage>
</organism>
<evidence type="ECO:0000256" key="1">
    <source>
        <dbReference type="ARBA" id="ARBA00035009"/>
    </source>
</evidence>
<proteinExistence type="inferred from homology"/>
<evidence type="ECO:0000256" key="3">
    <source>
        <dbReference type="SAM" id="Phobius"/>
    </source>
</evidence>
<keyword evidence="3" id="KW-0472">Membrane</keyword>
<protein>
    <submittedName>
        <fullName evidence="4">SPATA31 subfamily E member 1</fullName>
    </submittedName>
</protein>
<gene>
    <name evidence="4" type="ORF">mPipKuh1_016520</name>
</gene>
<dbReference type="PANTHER" id="PTHR21859:SF55">
    <property type="entry name" value="SPERMATOGENESIS-ASSOCIATED PROTEIN 31A1-RELATED"/>
    <property type="match status" value="1"/>
</dbReference>
<sequence>MENPLFSLKSFITTWQNSSPSWALDIVFGLLCGLLFFLVSVYFWGRGQPLPPPRRHRNSRKRSVEPKRRSRSRNRKKSGVLKACRECLQELEEARSLISLLGR</sequence>
<keyword evidence="3" id="KW-0812">Transmembrane</keyword>
<evidence type="ECO:0000256" key="2">
    <source>
        <dbReference type="SAM" id="MobiDB-lite"/>
    </source>
</evidence>